<accession>A0ACC2PY87</accession>
<dbReference type="Proteomes" id="UP001239111">
    <property type="component" value="Chromosome 1"/>
</dbReference>
<organism evidence="1 2">
    <name type="scientific">Eretmocerus hayati</name>
    <dbReference type="NCBI Taxonomy" id="131215"/>
    <lineage>
        <taxon>Eukaryota</taxon>
        <taxon>Metazoa</taxon>
        <taxon>Ecdysozoa</taxon>
        <taxon>Arthropoda</taxon>
        <taxon>Hexapoda</taxon>
        <taxon>Insecta</taxon>
        <taxon>Pterygota</taxon>
        <taxon>Neoptera</taxon>
        <taxon>Endopterygota</taxon>
        <taxon>Hymenoptera</taxon>
        <taxon>Apocrita</taxon>
        <taxon>Proctotrupomorpha</taxon>
        <taxon>Chalcidoidea</taxon>
        <taxon>Aphelinidae</taxon>
        <taxon>Aphelininae</taxon>
        <taxon>Eretmocerus</taxon>
    </lineage>
</organism>
<dbReference type="EMBL" id="CM056741">
    <property type="protein sequence ID" value="KAJ8688570.1"/>
    <property type="molecule type" value="Genomic_DNA"/>
</dbReference>
<sequence length="111" mass="12515">MSLGDRSECKKLRVLHLDAPIGFVQPQIGFTSQITKAFRKSTYGNETHRGAVDQTLGVPNTVYGIRWRESIEDSHQQVPVDEQTSPDYRLIITRSFLTISISPDGSYFISL</sequence>
<protein>
    <submittedName>
        <fullName evidence="1">Uncharacterized protein</fullName>
    </submittedName>
</protein>
<proteinExistence type="predicted"/>
<keyword evidence="2" id="KW-1185">Reference proteome</keyword>
<comment type="caution">
    <text evidence="1">The sequence shown here is derived from an EMBL/GenBank/DDBJ whole genome shotgun (WGS) entry which is preliminary data.</text>
</comment>
<evidence type="ECO:0000313" key="1">
    <source>
        <dbReference type="EMBL" id="KAJ8688570.1"/>
    </source>
</evidence>
<evidence type="ECO:0000313" key="2">
    <source>
        <dbReference type="Proteomes" id="UP001239111"/>
    </source>
</evidence>
<name>A0ACC2PY87_9HYME</name>
<gene>
    <name evidence="1" type="ORF">QAD02_024365</name>
</gene>
<reference evidence="1" key="1">
    <citation type="submission" date="2023-04" db="EMBL/GenBank/DDBJ databases">
        <title>A chromosome-level genome assembly of the parasitoid wasp Eretmocerus hayati.</title>
        <authorList>
            <person name="Zhong Y."/>
            <person name="Liu S."/>
            <person name="Liu Y."/>
        </authorList>
    </citation>
    <scope>NUCLEOTIDE SEQUENCE</scope>
    <source>
        <strain evidence="1">ZJU_SS_LIU_2023</strain>
    </source>
</reference>